<keyword evidence="3 5" id="KW-1133">Transmembrane helix</keyword>
<feature type="transmembrane region" description="Helical" evidence="5">
    <location>
        <begin position="60"/>
        <end position="85"/>
    </location>
</feature>
<evidence type="ECO:0000256" key="3">
    <source>
        <dbReference type="ARBA" id="ARBA00022989"/>
    </source>
</evidence>
<keyword evidence="7" id="KW-1185">Reference proteome</keyword>
<feature type="transmembrane region" description="Helical" evidence="5">
    <location>
        <begin position="92"/>
        <end position="114"/>
    </location>
</feature>
<evidence type="ECO:0000256" key="2">
    <source>
        <dbReference type="ARBA" id="ARBA00022692"/>
    </source>
</evidence>
<evidence type="ECO:0000256" key="5">
    <source>
        <dbReference type="SAM" id="Phobius"/>
    </source>
</evidence>
<gene>
    <name evidence="6" type="ORF">IBL28_18305</name>
</gene>
<sequence>METLKNTGTSNRRLPTAIFLLRLALAATFLSAVFSRLGLWGSQSSGWDGFLEYTAQVNSFAPAGMIPFLAISATVLETALGMLLLIGYKTRLAAYGAAILTLVFALTMAYSFGVKNPLDYSVFVDSAAAFLLAGMASSGRWSVDSGLNKN</sequence>
<dbReference type="RefSeq" id="WP_187967055.1">
    <property type="nucleotide sequence ID" value="NZ_JACVDC010000079.1"/>
</dbReference>
<name>A0A926JUX3_9FLAO</name>
<evidence type="ECO:0000256" key="4">
    <source>
        <dbReference type="ARBA" id="ARBA00023136"/>
    </source>
</evidence>
<evidence type="ECO:0000256" key="1">
    <source>
        <dbReference type="ARBA" id="ARBA00004141"/>
    </source>
</evidence>
<reference evidence="6 7" key="1">
    <citation type="submission" date="2020-09" db="EMBL/GenBank/DDBJ databases">
        <title>Sinomicrobium weinanense sp. nov., a halophilic bacteria isolated from saline-alkali soil.</title>
        <authorList>
            <person name="Wu P."/>
            <person name="Ren H."/>
            <person name="Mei Y."/>
            <person name="Liang Y."/>
            <person name="Chen Z."/>
        </authorList>
    </citation>
    <scope>NUCLEOTIDE SEQUENCE [LARGE SCALE GENOMIC DNA]</scope>
    <source>
        <strain evidence="6 7">FJxs</strain>
    </source>
</reference>
<dbReference type="Pfam" id="PF07681">
    <property type="entry name" value="DoxX"/>
    <property type="match status" value="1"/>
</dbReference>
<comment type="caution">
    <text evidence="6">The sequence shown here is derived from an EMBL/GenBank/DDBJ whole genome shotgun (WGS) entry which is preliminary data.</text>
</comment>
<organism evidence="6 7">
    <name type="scientific">Sinomicrobium weinanense</name>
    <dbReference type="NCBI Taxonomy" id="2842200"/>
    <lineage>
        <taxon>Bacteria</taxon>
        <taxon>Pseudomonadati</taxon>
        <taxon>Bacteroidota</taxon>
        <taxon>Flavobacteriia</taxon>
        <taxon>Flavobacteriales</taxon>
        <taxon>Flavobacteriaceae</taxon>
        <taxon>Sinomicrobium</taxon>
    </lineage>
</organism>
<comment type="subcellular location">
    <subcellularLocation>
        <location evidence="1">Membrane</location>
        <topology evidence="1">Multi-pass membrane protein</topology>
    </subcellularLocation>
</comment>
<dbReference type="AlphaFoldDB" id="A0A926JUX3"/>
<proteinExistence type="predicted"/>
<protein>
    <submittedName>
        <fullName evidence="6">DoxX family protein</fullName>
    </submittedName>
</protein>
<feature type="transmembrane region" description="Helical" evidence="5">
    <location>
        <begin position="20"/>
        <end position="40"/>
    </location>
</feature>
<evidence type="ECO:0000313" key="6">
    <source>
        <dbReference type="EMBL" id="MBC9797930.1"/>
    </source>
</evidence>
<accession>A0A926JUX3</accession>
<keyword evidence="2 5" id="KW-0812">Transmembrane</keyword>
<dbReference type="EMBL" id="JACVDC010000079">
    <property type="protein sequence ID" value="MBC9797930.1"/>
    <property type="molecule type" value="Genomic_DNA"/>
</dbReference>
<dbReference type="InterPro" id="IPR032808">
    <property type="entry name" value="DoxX"/>
</dbReference>
<dbReference type="GO" id="GO:0016020">
    <property type="term" value="C:membrane"/>
    <property type="evidence" value="ECO:0007669"/>
    <property type="project" value="UniProtKB-SubCell"/>
</dbReference>
<dbReference type="Proteomes" id="UP000653730">
    <property type="component" value="Unassembled WGS sequence"/>
</dbReference>
<evidence type="ECO:0000313" key="7">
    <source>
        <dbReference type="Proteomes" id="UP000653730"/>
    </source>
</evidence>
<keyword evidence="4 5" id="KW-0472">Membrane</keyword>